<sequence length="175" mass="20645">MNDGRKQIIMKEIYYWKENNLLPETYCDFLLALYSQGELSETVESASGNKWKSFLMLVDVLLLPLAFLTIYFTELQMIMQISILILFVALSVILYVYFKRKQSFGLDFSLEISLLLLFITSIQLVQFTFQNSLYIHILTCMHCIVWIWLGKKLKRKYLFYSGIIGVIILVYIIIY</sequence>
<feature type="transmembrane region" description="Helical" evidence="1">
    <location>
        <begin position="133"/>
        <end position="150"/>
    </location>
</feature>
<keyword evidence="1" id="KW-0812">Transmembrane</keyword>
<evidence type="ECO:0000256" key="1">
    <source>
        <dbReference type="SAM" id="Phobius"/>
    </source>
</evidence>
<dbReference type="OrthoDB" id="2380880at2"/>
<feature type="transmembrane region" description="Helical" evidence="1">
    <location>
        <begin position="78"/>
        <end position="98"/>
    </location>
</feature>
<dbReference type="AlphaFoldDB" id="A0A516KGV9"/>
<dbReference type="KEGG" id="aqt:FN924_10820"/>
<accession>A0A516KGV9</accession>
<proteinExistence type="predicted"/>
<keyword evidence="1" id="KW-0472">Membrane</keyword>
<dbReference type="RefSeq" id="WP_143894386.1">
    <property type="nucleotide sequence ID" value="NZ_CP041666.1"/>
</dbReference>
<dbReference type="Proteomes" id="UP000315215">
    <property type="component" value="Chromosome"/>
</dbReference>
<feature type="transmembrane region" description="Helical" evidence="1">
    <location>
        <begin position="110"/>
        <end position="127"/>
    </location>
</feature>
<dbReference type="EMBL" id="CP041666">
    <property type="protein sequence ID" value="QDP40632.1"/>
    <property type="molecule type" value="Genomic_DNA"/>
</dbReference>
<protein>
    <submittedName>
        <fullName evidence="2">Uncharacterized protein</fullName>
    </submittedName>
</protein>
<keyword evidence="3" id="KW-1185">Reference proteome</keyword>
<gene>
    <name evidence="2" type="ORF">FN924_10820</name>
</gene>
<evidence type="ECO:0000313" key="2">
    <source>
        <dbReference type="EMBL" id="QDP40632.1"/>
    </source>
</evidence>
<evidence type="ECO:0000313" key="3">
    <source>
        <dbReference type="Proteomes" id="UP000315215"/>
    </source>
</evidence>
<feature type="transmembrane region" description="Helical" evidence="1">
    <location>
        <begin position="54"/>
        <end position="72"/>
    </location>
</feature>
<keyword evidence="1" id="KW-1133">Transmembrane helix</keyword>
<name>A0A516KGV9_9BACI</name>
<reference evidence="2 3" key="1">
    <citation type="submission" date="2019-07" db="EMBL/GenBank/DDBJ databases">
        <authorList>
            <person name="Li J."/>
        </authorList>
    </citation>
    <scope>NUCLEOTIDE SEQUENCE [LARGE SCALE GENOMIC DNA]</scope>
    <source>
        <strain evidence="2 3">TKL69</strain>
    </source>
</reference>
<feature type="transmembrane region" description="Helical" evidence="1">
    <location>
        <begin position="157"/>
        <end position="174"/>
    </location>
</feature>
<organism evidence="2 3">
    <name type="scientific">Radiobacillus deserti</name>
    <dbReference type="NCBI Taxonomy" id="2594883"/>
    <lineage>
        <taxon>Bacteria</taxon>
        <taxon>Bacillati</taxon>
        <taxon>Bacillota</taxon>
        <taxon>Bacilli</taxon>
        <taxon>Bacillales</taxon>
        <taxon>Bacillaceae</taxon>
        <taxon>Radiobacillus</taxon>
    </lineage>
</organism>